<dbReference type="GO" id="GO:0016020">
    <property type="term" value="C:membrane"/>
    <property type="evidence" value="ECO:0007669"/>
    <property type="project" value="UniProtKB-ARBA"/>
</dbReference>
<reference evidence="2 3" key="1">
    <citation type="submission" date="2019-12" db="EMBL/GenBank/DDBJ databases">
        <authorList>
            <person name="Alioto T."/>
            <person name="Alioto T."/>
            <person name="Gomez Garrido J."/>
        </authorList>
    </citation>
    <scope>NUCLEOTIDE SEQUENCE [LARGE SCALE GENOMIC DNA]</scope>
</reference>
<protein>
    <submittedName>
        <fullName evidence="2">Sorting nexin 2A</fullName>
    </submittedName>
</protein>
<dbReference type="Proteomes" id="UP000594638">
    <property type="component" value="Unassembled WGS sequence"/>
</dbReference>
<dbReference type="EMBL" id="CACTIH010003623">
    <property type="protein sequence ID" value="CAA2978889.1"/>
    <property type="molecule type" value="Genomic_DNA"/>
</dbReference>
<accession>A0A8S0RHR9</accession>
<dbReference type="GO" id="GO:0035091">
    <property type="term" value="F:phosphatidylinositol binding"/>
    <property type="evidence" value="ECO:0007669"/>
    <property type="project" value="InterPro"/>
</dbReference>
<feature type="domain" description="PX" evidence="1">
    <location>
        <begin position="90"/>
        <end position="210"/>
    </location>
</feature>
<evidence type="ECO:0000313" key="3">
    <source>
        <dbReference type="Proteomes" id="UP000594638"/>
    </source>
</evidence>
<dbReference type="Gene3D" id="3.30.1520.10">
    <property type="entry name" value="Phox-like domain"/>
    <property type="match status" value="1"/>
</dbReference>
<dbReference type="PANTHER" id="PTHR46757:SF11">
    <property type="entry name" value="SORTING NEXIN 2A"/>
    <property type="match status" value="1"/>
</dbReference>
<dbReference type="OrthoDB" id="271164at2759"/>
<gene>
    <name evidence="2" type="ORF">OLEA9_A057567</name>
</gene>
<dbReference type="Pfam" id="PF00787">
    <property type="entry name" value="PX"/>
    <property type="match status" value="1"/>
</dbReference>
<proteinExistence type="predicted"/>
<dbReference type="InterPro" id="IPR044279">
    <property type="entry name" value="SNX2A/B"/>
</dbReference>
<dbReference type="Gramene" id="OE9A057567T1">
    <property type="protein sequence ID" value="OE9A057567C1"/>
    <property type="gene ID" value="OE9A057567"/>
</dbReference>
<dbReference type="AlphaFoldDB" id="A0A8S0RHR9"/>
<dbReference type="CDD" id="cd06865">
    <property type="entry name" value="PX_SNX_like"/>
    <property type="match status" value="1"/>
</dbReference>
<dbReference type="PANTHER" id="PTHR46757">
    <property type="entry name" value="SORTING NEXIN-RELATED"/>
    <property type="match status" value="1"/>
</dbReference>
<evidence type="ECO:0000259" key="1">
    <source>
        <dbReference type="PROSITE" id="PS50195"/>
    </source>
</evidence>
<sequence>MPITLSLPQISSSLENSQLPAAAEERTISDPLLFLPDNPSTESYVDVIFSPLDDGLAISSTSEPGEIIDELTILQKSRKTSSEYLNVTISDPQKESESSNSIVPGGNTFVTYLITSNTNIPDYGRSDFRVRRRFKDIVILSDRLNESYRGLFIPPRPDKSIVVSQVMQKQDFVEQITLALEKYLKKLTEHPMIKKSDELRVFLTVQGEEATAFEH</sequence>
<dbReference type="SUPFAM" id="SSF64268">
    <property type="entry name" value="PX domain"/>
    <property type="match status" value="1"/>
</dbReference>
<dbReference type="PROSITE" id="PS50195">
    <property type="entry name" value="PX"/>
    <property type="match status" value="1"/>
</dbReference>
<name>A0A8S0RHR9_OLEEU</name>
<evidence type="ECO:0000313" key="2">
    <source>
        <dbReference type="EMBL" id="CAA2978889.1"/>
    </source>
</evidence>
<keyword evidence="3" id="KW-1185">Reference proteome</keyword>
<dbReference type="InterPro" id="IPR036871">
    <property type="entry name" value="PX_dom_sf"/>
</dbReference>
<organism evidence="2 3">
    <name type="scientific">Olea europaea subsp. europaea</name>
    <dbReference type="NCBI Taxonomy" id="158383"/>
    <lineage>
        <taxon>Eukaryota</taxon>
        <taxon>Viridiplantae</taxon>
        <taxon>Streptophyta</taxon>
        <taxon>Embryophyta</taxon>
        <taxon>Tracheophyta</taxon>
        <taxon>Spermatophyta</taxon>
        <taxon>Magnoliopsida</taxon>
        <taxon>eudicotyledons</taxon>
        <taxon>Gunneridae</taxon>
        <taxon>Pentapetalae</taxon>
        <taxon>asterids</taxon>
        <taxon>lamiids</taxon>
        <taxon>Lamiales</taxon>
        <taxon>Oleaceae</taxon>
        <taxon>Oleeae</taxon>
        <taxon>Olea</taxon>
    </lineage>
</organism>
<dbReference type="InterPro" id="IPR001683">
    <property type="entry name" value="PX_dom"/>
</dbReference>
<comment type="caution">
    <text evidence="2">The sequence shown here is derived from an EMBL/GenBank/DDBJ whole genome shotgun (WGS) entry which is preliminary data.</text>
</comment>
<dbReference type="GO" id="GO:0005768">
    <property type="term" value="C:endosome"/>
    <property type="evidence" value="ECO:0007669"/>
    <property type="project" value="UniProtKB-ARBA"/>
</dbReference>
<dbReference type="SMART" id="SM00312">
    <property type="entry name" value="PX"/>
    <property type="match status" value="1"/>
</dbReference>